<proteinExistence type="predicted"/>
<name>A0A1I8EV43_WUCBA</name>
<feature type="transmembrane region" description="Helical" evidence="1">
    <location>
        <begin position="71"/>
        <end position="101"/>
    </location>
</feature>
<sequence>MAISVDCFTFVTDVYFDAIIIVRLSPYVLGTLISVITLALFAVCGLYPLLWNWSFMWTSLGGFSPLQLWELIFLCVMTFIFSFTVFVFLCYLITAQLFCLYRGQTRVEYLMARASTL</sequence>
<organism evidence="2">
    <name type="scientific">Wuchereria bancrofti</name>
    <dbReference type="NCBI Taxonomy" id="6293"/>
    <lineage>
        <taxon>Eukaryota</taxon>
        <taxon>Metazoa</taxon>
        <taxon>Ecdysozoa</taxon>
        <taxon>Nematoda</taxon>
        <taxon>Chromadorea</taxon>
        <taxon>Rhabditida</taxon>
        <taxon>Spirurina</taxon>
        <taxon>Spiruromorpha</taxon>
        <taxon>Filarioidea</taxon>
        <taxon>Onchocercidae</taxon>
        <taxon>Wuchereria</taxon>
    </lineage>
</organism>
<dbReference type="WBParaSite" id="maker-PairedContig_5415-snap-gene-0.8-mRNA-1">
    <property type="protein sequence ID" value="maker-PairedContig_5415-snap-gene-0.8-mRNA-1"/>
    <property type="gene ID" value="maker-PairedContig_5415-snap-gene-0.8"/>
</dbReference>
<protein>
    <submittedName>
        <fullName evidence="2">Uncharacterized protein</fullName>
    </submittedName>
</protein>
<dbReference type="STRING" id="6293.A0A1I8EV43"/>
<reference evidence="2" key="1">
    <citation type="submission" date="2016-11" db="UniProtKB">
        <authorList>
            <consortium name="WormBaseParasite"/>
        </authorList>
    </citation>
    <scope>IDENTIFICATION</scope>
    <source>
        <strain evidence="2">pt0022</strain>
    </source>
</reference>
<keyword evidence="1" id="KW-1133">Transmembrane helix</keyword>
<accession>A0A1I8EV43</accession>
<dbReference type="AlphaFoldDB" id="A0A1I8EV43"/>
<evidence type="ECO:0000256" key="1">
    <source>
        <dbReference type="SAM" id="Phobius"/>
    </source>
</evidence>
<feature type="transmembrane region" description="Helical" evidence="1">
    <location>
        <begin position="27"/>
        <end position="51"/>
    </location>
</feature>
<keyword evidence="1" id="KW-0812">Transmembrane</keyword>
<keyword evidence="1" id="KW-0472">Membrane</keyword>
<evidence type="ECO:0000313" key="2">
    <source>
        <dbReference type="WBParaSite" id="maker-PairedContig_5415-snap-gene-0.8-mRNA-1"/>
    </source>
</evidence>